<evidence type="ECO:0000256" key="1">
    <source>
        <dbReference type="SAM" id="Phobius"/>
    </source>
</evidence>
<reference evidence="2" key="1">
    <citation type="submission" date="2014-11" db="EMBL/GenBank/DDBJ databases">
        <authorList>
            <person name="Amaro Gonzalez C."/>
        </authorList>
    </citation>
    <scope>NUCLEOTIDE SEQUENCE</scope>
</reference>
<keyword evidence="1" id="KW-1133">Transmembrane helix</keyword>
<proteinExistence type="predicted"/>
<evidence type="ECO:0000313" key="2">
    <source>
        <dbReference type="EMBL" id="JAH59360.1"/>
    </source>
</evidence>
<dbReference type="EMBL" id="GBXM01049217">
    <property type="protein sequence ID" value="JAH59360.1"/>
    <property type="molecule type" value="Transcribed_RNA"/>
</dbReference>
<organism evidence="2">
    <name type="scientific">Anguilla anguilla</name>
    <name type="common">European freshwater eel</name>
    <name type="synonym">Muraena anguilla</name>
    <dbReference type="NCBI Taxonomy" id="7936"/>
    <lineage>
        <taxon>Eukaryota</taxon>
        <taxon>Metazoa</taxon>
        <taxon>Chordata</taxon>
        <taxon>Craniata</taxon>
        <taxon>Vertebrata</taxon>
        <taxon>Euteleostomi</taxon>
        <taxon>Actinopterygii</taxon>
        <taxon>Neopterygii</taxon>
        <taxon>Teleostei</taxon>
        <taxon>Anguilliformes</taxon>
        <taxon>Anguillidae</taxon>
        <taxon>Anguilla</taxon>
    </lineage>
</organism>
<accession>A0A0E9U2G4</accession>
<feature type="transmembrane region" description="Helical" evidence="1">
    <location>
        <begin position="15"/>
        <end position="33"/>
    </location>
</feature>
<dbReference type="AlphaFoldDB" id="A0A0E9U2G4"/>
<keyword evidence="1" id="KW-0472">Membrane</keyword>
<reference evidence="2" key="2">
    <citation type="journal article" date="2015" name="Fish Shellfish Immunol.">
        <title>Early steps in the European eel (Anguilla anguilla)-Vibrio vulnificus interaction in the gills: Role of the RtxA13 toxin.</title>
        <authorList>
            <person name="Callol A."/>
            <person name="Pajuelo D."/>
            <person name="Ebbesson L."/>
            <person name="Teles M."/>
            <person name="MacKenzie S."/>
            <person name="Amaro C."/>
        </authorList>
    </citation>
    <scope>NUCLEOTIDE SEQUENCE</scope>
</reference>
<protein>
    <submittedName>
        <fullName evidence="2">Uncharacterized protein</fullName>
    </submittedName>
</protein>
<sequence>MYIFMKMCTVMWKNLITYTLLCVYFNYIFPILVRNAFLWLFRQNVQKSDGCIIFINSDNSPGPIF</sequence>
<keyword evidence="1" id="KW-0812">Transmembrane</keyword>
<name>A0A0E9U2G4_ANGAN</name>